<organism evidence="1 2">
    <name type="scientific">Caerostris darwini</name>
    <dbReference type="NCBI Taxonomy" id="1538125"/>
    <lineage>
        <taxon>Eukaryota</taxon>
        <taxon>Metazoa</taxon>
        <taxon>Ecdysozoa</taxon>
        <taxon>Arthropoda</taxon>
        <taxon>Chelicerata</taxon>
        <taxon>Arachnida</taxon>
        <taxon>Araneae</taxon>
        <taxon>Araneomorphae</taxon>
        <taxon>Entelegynae</taxon>
        <taxon>Araneoidea</taxon>
        <taxon>Araneidae</taxon>
        <taxon>Caerostris</taxon>
    </lineage>
</organism>
<evidence type="ECO:0000313" key="2">
    <source>
        <dbReference type="Proteomes" id="UP001054837"/>
    </source>
</evidence>
<proteinExistence type="predicted"/>
<keyword evidence="2" id="KW-1185">Reference proteome</keyword>
<accession>A0AAV4SMJ0</accession>
<dbReference type="EMBL" id="BPLQ01008042">
    <property type="protein sequence ID" value="GIY34194.1"/>
    <property type="molecule type" value="Genomic_DNA"/>
</dbReference>
<dbReference type="Proteomes" id="UP001054837">
    <property type="component" value="Unassembled WGS sequence"/>
</dbReference>
<evidence type="ECO:0000313" key="1">
    <source>
        <dbReference type="EMBL" id="GIY34194.1"/>
    </source>
</evidence>
<sequence length="125" mass="14184">MEDMHECGNDDPKHPLLHKSTYNLFRETINLQKAPHLISIHFLCFHLNHRSSNDSRTPNMMTFHREKKTVSNNNKLKAHAHYQQSTCKETAMVLGKVKSILCNLSKSHCSRKGHSPGGVGGPLTR</sequence>
<dbReference type="AlphaFoldDB" id="A0AAV4SMJ0"/>
<protein>
    <submittedName>
        <fullName evidence="1">Uncharacterized protein</fullName>
    </submittedName>
</protein>
<name>A0AAV4SMJ0_9ARAC</name>
<reference evidence="1 2" key="1">
    <citation type="submission" date="2021-06" db="EMBL/GenBank/DDBJ databases">
        <title>Caerostris darwini draft genome.</title>
        <authorList>
            <person name="Kono N."/>
            <person name="Arakawa K."/>
        </authorList>
    </citation>
    <scope>NUCLEOTIDE SEQUENCE [LARGE SCALE GENOMIC DNA]</scope>
</reference>
<gene>
    <name evidence="1" type="ORF">CDAR_32831</name>
</gene>
<comment type="caution">
    <text evidence="1">The sequence shown here is derived from an EMBL/GenBank/DDBJ whole genome shotgun (WGS) entry which is preliminary data.</text>
</comment>